<reference evidence="3 4" key="1">
    <citation type="submission" date="2022-04" db="EMBL/GenBank/DDBJ databases">
        <title>Roseobacter sp. WL0113 is a bacterium isolated from neritic sediment.</title>
        <authorList>
            <person name="Wang L."/>
            <person name="He W."/>
            <person name="Zhang D.-F."/>
        </authorList>
    </citation>
    <scope>NUCLEOTIDE SEQUENCE [LARGE SCALE GENOMIC DNA]</scope>
    <source>
        <strain evidence="3 4">WL0113</strain>
    </source>
</reference>
<keyword evidence="1" id="KW-0732">Signal</keyword>
<feature type="domain" description="PRC-barrel" evidence="2">
    <location>
        <begin position="113"/>
        <end position="164"/>
    </location>
</feature>
<evidence type="ECO:0000259" key="2">
    <source>
        <dbReference type="Pfam" id="PF05239"/>
    </source>
</evidence>
<dbReference type="Pfam" id="PF05239">
    <property type="entry name" value="PRC"/>
    <property type="match status" value="1"/>
</dbReference>
<protein>
    <submittedName>
        <fullName evidence="3">PRC-barrel domain-containing protein</fullName>
    </submittedName>
</protein>
<feature type="chain" id="PRO_5047490615" evidence="1">
    <location>
        <begin position="21"/>
        <end position="207"/>
    </location>
</feature>
<gene>
    <name evidence="3" type="ORF">MUB52_00945</name>
</gene>
<keyword evidence="4" id="KW-1185">Reference proteome</keyword>
<sequence>MTHLKATVAILALTAGTALAGTSVSPEAEITAETAVENAAQETQELAGDAAEATEDAIDATTEAASDAAQAVEDTAEGAVAATTDAVEEATDYATDTPDPNAEAEMSGMVVGDLIGMDVAEANGDVIGEIDYVVREGDALAAVIGIGGFLGFGEYTVAIPLSEFSMAGEDGTLKLASWTEAELEAQPEFDETGIQSVPEDMVIDQIS</sequence>
<name>A0ABT3B8T4_9RHOB</name>
<dbReference type="Proteomes" id="UP001208690">
    <property type="component" value="Unassembled WGS sequence"/>
</dbReference>
<proteinExistence type="predicted"/>
<dbReference type="InterPro" id="IPR027275">
    <property type="entry name" value="PRC-brl_dom"/>
</dbReference>
<dbReference type="Gene3D" id="2.30.30.240">
    <property type="entry name" value="PRC-barrel domain"/>
    <property type="match status" value="1"/>
</dbReference>
<evidence type="ECO:0000256" key="1">
    <source>
        <dbReference type="SAM" id="SignalP"/>
    </source>
</evidence>
<evidence type="ECO:0000313" key="4">
    <source>
        <dbReference type="Proteomes" id="UP001208690"/>
    </source>
</evidence>
<dbReference type="RefSeq" id="WP_263842309.1">
    <property type="nucleotide sequence ID" value="NZ_JALIEB010000001.1"/>
</dbReference>
<comment type="caution">
    <text evidence="3">The sequence shown here is derived from an EMBL/GenBank/DDBJ whole genome shotgun (WGS) entry which is preliminary data.</text>
</comment>
<organism evidence="3 4">
    <name type="scientific">Roseobacter sinensis</name>
    <dbReference type="NCBI Taxonomy" id="2931391"/>
    <lineage>
        <taxon>Bacteria</taxon>
        <taxon>Pseudomonadati</taxon>
        <taxon>Pseudomonadota</taxon>
        <taxon>Alphaproteobacteria</taxon>
        <taxon>Rhodobacterales</taxon>
        <taxon>Roseobacteraceae</taxon>
        <taxon>Roseobacter</taxon>
    </lineage>
</organism>
<dbReference type="SUPFAM" id="SSF50346">
    <property type="entry name" value="PRC-barrel domain"/>
    <property type="match status" value="1"/>
</dbReference>
<accession>A0ABT3B8T4</accession>
<feature type="signal peptide" evidence="1">
    <location>
        <begin position="1"/>
        <end position="20"/>
    </location>
</feature>
<dbReference type="EMBL" id="JALIEB010000001">
    <property type="protein sequence ID" value="MCV3269982.1"/>
    <property type="molecule type" value="Genomic_DNA"/>
</dbReference>
<evidence type="ECO:0000313" key="3">
    <source>
        <dbReference type="EMBL" id="MCV3269982.1"/>
    </source>
</evidence>
<dbReference type="InterPro" id="IPR011033">
    <property type="entry name" value="PRC_barrel-like_sf"/>
</dbReference>